<dbReference type="PANTHER" id="PTHR35460">
    <property type="entry name" value="TRNA LIGASE 1"/>
    <property type="match status" value="1"/>
</dbReference>
<feature type="compositionally biased region" description="Polar residues" evidence="1">
    <location>
        <begin position="71"/>
        <end position="87"/>
    </location>
</feature>
<reference evidence="2" key="4">
    <citation type="submission" date="2006-08" db="EMBL/GenBank/DDBJ databases">
        <authorList>
            <person name="Childs K."/>
        </authorList>
    </citation>
    <scope>NUCLEOTIDE SEQUENCE</scope>
</reference>
<accession>Q0KIU8</accession>
<dbReference type="GO" id="GO:0003972">
    <property type="term" value="F:RNA ligase (ATP) activity"/>
    <property type="evidence" value="ECO:0007669"/>
    <property type="project" value="InterPro"/>
</dbReference>
<dbReference type="EMBL" id="AC142210">
    <property type="protein sequence ID" value="ABI34284.1"/>
    <property type="molecule type" value="Genomic_DNA"/>
</dbReference>
<sequence length="414" mass="45984">MSVSHRIVYSFTAKLRLPHNLSSSSSSFFPSRIFFRFQSRSLTYSTSLLFSSLMPNNQRSGGYKEKKWQVRPSSNRVPGSSSNVEPVSAATTEAITDRLSSLDITESGAQSSIPVASLQFGNVGLAPQSPVQHQKVIWKPKSYGTVSGAPKIEAEKTPNEQKSTLLSKLFKGSLLENFTVDNSTFSRAEIRATFYPKFENEKSDQEVVISPTSLPLWFMTLKKWKFKNGSMVFQVRTRMIEMVSKGLATVEVFFILLMRELVFVQVSLKHSGSLFMYAGHEGGAYAKNSFGNMHALLTTNQVKHFTLVGAGLFHKFLHIFGCPLYCTLAIGENDVGLQAMSLGLFKMLPLVHIGSSKSSAFLEDRHGCSNVLMSLNNIACAVGVFVLGRMFRETWGTQASKKQAEFNEFLEVLN</sequence>
<dbReference type="InterPro" id="IPR038837">
    <property type="entry name" value="tRNA_ligase_1"/>
</dbReference>
<evidence type="ECO:0000313" key="2">
    <source>
        <dbReference type="EMBL" id="ABI34284.1"/>
    </source>
</evidence>
<dbReference type="GO" id="GO:0006388">
    <property type="term" value="P:tRNA splicing, via endonucleolytic cleavage and ligation"/>
    <property type="evidence" value="ECO:0007669"/>
    <property type="project" value="InterPro"/>
</dbReference>
<name>Q0KIU8_SOLDE</name>
<reference evidence="2" key="3">
    <citation type="submission" date="2004-06" db="EMBL/GenBank/DDBJ databases">
        <authorList>
            <person name="Buell R."/>
        </authorList>
    </citation>
    <scope>NUCLEOTIDE SEQUENCE</scope>
</reference>
<protein>
    <submittedName>
        <fullName evidence="2">Uncharacterized protein</fullName>
    </submittedName>
</protein>
<reference evidence="2" key="1">
    <citation type="submission" date="2003-03" db="EMBL/GenBank/DDBJ databases">
        <authorList>
            <person name="Buell R."/>
            <person name="Liu J."/>
            <person name="Childs K."/>
            <person name="Zaborsky J."/>
            <person name="Tallon L."/>
            <person name="Wirtz U."/>
            <person name="Wei F."/>
            <person name="Kuang H."/>
            <person name="Zhang P."/>
            <person name="Marano M."/>
            <person name="Baker B."/>
        </authorList>
    </citation>
    <scope>NUCLEOTIDE SEQUENCE</scope>
</reference>
<reference evidence="2" key="2">
    <citation type="submission" date="2003-03" db="EMBL/GenBank/DDBJ databases">
        <authorList>
            <person name="Ronning C.M."/>
        </authorList>
    </citation>
    <scope>NUCLEOTIDE SEQUENCE</scope>
</reference>
<feature type="region of interest" description="Disordered" evidence="1">
    <location>
        <begin position="60"/>
        <end position="87"/>
    </location>
</feature>
<organism evidence="2">
    <name type="scientific">Solanum demissum</name>
    <name type="common">Wild potato</name>
    <dbReference type="NCBI Taxonomy" id="50514"/>
    <lineage>
        <taxon>Eukaryota</taxon>
        <taxon>Viridiplantae</taxon>
        <taxon>Streptophyta</taxon>
        <taxon>Embryophyta</taxon>
        <taxon>Tracheophyta</taxon>
        <taxon>Spermatophyta</taxon>
        <taxon>Magnoliopsida</taxon>
        <taxon>eudicotyledons</taxon>
        <taxon>Gunneridae</taxon>
        <taxon>Pentapetalae</taxon>
        <taxon>asterids</taxon>
        <taxon>lamiids</taxon>
        <taxon>Solanales</taxon>
        <taxon>Solanaceae</taxon>
        <taxon>Solanoideae</taxon>
        <taxon>Solaneae</taxon>
        <taxon>Solanum</taxon>
    </lineage>
</organism>
<gene>
    <name evidence="2" type="ORF">SDM1_23t00005</name>
</gene>
<dbReference type="AlphaFoldDB" id="Q0KIU8"/>
<evidence type="ECO:0000256" key="1">
    <source>
        <dbReference type="SAM" id="MobiDB-lite"/>
    </source>
</evidence>
<proteinExistence type="predicted"/>
<dbReference type="PANTHER" id="PTHR35460:SF1">
    <property type="entry name" value="TRNA LIGASE 1"/>
    <property type="match status" value="1"/>
</dbReference>